<evidence type="ECO:0000313" key="18">
    <source>
        <dbReference type="EMBL" id="KAF6347377.1"/>
    </source>
</evidence>
<keyword evidence="19" id="KW-1185">Reference proteome</keyword>
<feature type="region of interest" description="Disordered" evidence="15">
    <location>
        <begin position="80"/>
        <end position="112"/>
    </location>
</feature>
<dbReference type="GO" id="GO:0043066">
    <property type="term" value="P:negative regulation of apoptotic process"/>
    <property type="evidence" value="ECO:0007669"/>
    <property type="project" value="TreeGrafter"/>
</dbReference>
<dbReference type="AlphaFoldDB" id="A0A7J7XCB6"/>
<dbReference type="InterPro" id="IPR035792">
    <property type="entry name" value="SH3RF2_SH3_1"/>
</dbReference>
<keyword evidence="11" id="KW-0862">Zinc</keyword>
<evidence type="ECO:0000256" key="6">
    <source>
        <dbReference type="ARBA" id="ARBA00022679"/>
    </source>
</evidence>
<dbReference type="GO" id="GO:0061630">
    <property type="term" value="F:ubiquitin protein ligase activity"/>
    <property type="evidence" value="ECO:0007669"/>
    <property type="project" value="UniProtKB-EC"/>
</dbReference>
<dbReference type="PROSITE" id="PS00518">
    <property type="entry name" value="ZF_RING_1"/>
    <property type="match status" value="1"/>
</dbReference>
<dbReference type="InterPro" id="IPR036028">
    <property type="entry name" value="SH3-like_dom_sf"/>
</dbReference>
<evidence type="ECO:0000256" key="10">
    <source>
        <dbReference type="ARBA" id="ARBA00022786"/>
    </source>
</evidence>
<dbReference type="PRINTS" id="PR00499">
    <property type="entry name" value="P67PHOX"/>
</dbReference>
<dbReference type="Pfam" id="PF07653">
    <property type="entry name" value="SH3_2"/>
    <property type="match status" value="1"/>
</dbReference>
<dbReference type="PROSITE" id="PS50089">
    <property type="entry name" value="ZF_RING_2"/>
    <property type="match status" value="1"/>
</dbReference>
<dbReference type="PANTHER" id="PTHR14167">
    <property type="entry name" value="SH3 DOMAIN-CONTAINING"/>
    <property type="match status" value="1"/>
</dbReference>
<dbReference type="GO" id="GO:0005654">
    <property type="term" value="C:nucleoplasm"/>
    <property type="evidence" value="ECO:0007669"/>
    <property type="project" value="TreeGrafter"/>
</dbReference>
<dbReference type="EMBL" id="JACAGB010000008">
    <property type="protein sequence ID" value="KAF6347377.1"/>
    <property type="molecule type" value="Genomic_DNA"/>
</dbReference>
<dbReference type="InterPro" id="IPR013083">
    <property type="entry name" value="Znf_RING/FYVE/PHD"/>
</dbReference>
<evidence type="ECO:0000313" key="19">
    <source>
        <dbReference type="Proteomes" id="UP000558488"/>
    </source>
</evidence>
<evidence type="ECO:0000256" key="4">
    <source>
        <dbReference type="ARBA" id="ARBA00012483"/>
    </source>
</evidence>
<dbReference type="GO" id="GO:0032436">
    <property type="term" value="P:positive regulation of proteasomal ubiquitin-dependent protein catabolic process"/>
    <property type="evidence" value="ECO:0007669"/>
    <property type="project" value="TreeGrafter"/>
</dbReference>
<dbReference type="Gene3D" id="2.30.30.40">
    <property type="entry name" value="SH3 Domains"/>
    <property type="match status" value="2"/>
</dbReference>
<feature type="domain" description="SH3" evidence="16">
    <location>
        <begin position="187"/>
        <end position="252"/>
    </location>
</feature>
<feature type="region of interest" description="Disordered" evidence="15">
    <location>
        <begin position="257"/>
        <end position="302"/>
    </location>
</feature>
<evidence type="ECO:0000259" key="16">
    <source>
        <dbReference type="PROSITE" id="PS50002"/>
    </source>
</evidence>
<keyword evidence="12" id="KW-0832">Ubl conjugation</keyword>
<evidence type="ECO:0000256" key="1">
    <source>
        <dbReference type="ARBA" id="ARBA00000900"/>
    </source>
</evidence>
<feature type="domain" description="SH3" evidence="16">
    <location>
        <begin position="125"/>
        <end position="184"/>
    </location>
</feature>
<dbReference type="InterPro" id="IPR001841">
    <property type="entry name" value="Znf_RING"/>
</dbReference>
<dbReference type="GO" id="GO:0016567">
    <property type="term" value="P:protein ubiquitination"/>
    <property type="evidence" value="ECO:0007669"/>
    <property type="project" value="TreeGrafter"/>
</dbReference>
<feature type="domain" description="RING-type" evidence="17">
    <location>
        <begin position="12"/>
        <end position="53"/>
    </location>
</feature>
<dbReference type="Pfam" id="PF13445">
    <property type="entry name" value="zf-RING_UBOX"/>
    <property type="match status" value="1"/>
</dbReference>
<accession>A0A7J7XCB6</accession>
<dbReference type="EC" id="2.3.2.27" evidence="4"/>
<dbReference type="GO" id="GO:0008270">
    <property type="term" value="F:zinc ion binding"/>
    <property type="evidence" value="ECO:0007669"/>
    <property type="project" value="UniProtKB-KW"/>
</dbReference>
<comment type="pathway">
    <text evidence="2">Protein modification; protein ubiquitination.</text>
</comment>
<dbReference type="PROSITE" id="PS50002">
    <property type="entry name" value="SH3"/>
    <property type="match status" value="2"/>
</dbReference>
<dbReference type="SMART" id="SM00184">
    <property type="entry name" value="RING"/>
    <property type="match status" value="1"/>
</dbReference>
<evidence type="ECO:0000256" key="9">
    <source>
        <dbReference type="ARBA" id="ARBA00022771"/>
    </source>
</evidence>
<name>A0A7J7XCB6_PIPKU</name>
<gene>
    <name evidence="18" type="ORF">mPipKuh1_015742</name>
</gene>
<dbReference type="InterPro" id="IPR017907">
    <property type="entry name" value="Znf_RING_CS"/>
</dbReference>
<evidence type="ECO:0000256" key="5">
    <source>
        <dbReference type="ARBA" id="ARBA00022443"/>
    </source>
</evidence>
<dbReference type="InterPro" id="IPR001452">
    <property type="entry name" value="SH3_domain"/>
</dbReference>
<dbReference type="SUPFAM" id="SSF50044">
    <property type="entry name" value="SH3-domain"/>
    <property type="match status" value="2"/>
</dbReference>
<dbReference type="FunFam" id="2.30.30.40:FF:000173">
    <property type="entry name" value="E3 ubiquitin-protein ligase SH3RF2 isoform X1"/>
    <property type="match status" value="1"/>
</dbReference>
<dbReference type="InterPro" id="IPR050384">
    <property type="entry name" value="Endophilin_SH3RF"/>
</dbReference>
<comment type="similarity">
    <text evidence="3">Belongs to the SH3RF family.</text>
</comment>
<keyword evidence="5 14" id="KW-0728">SH3 domain</keyword>
<dbReference type="FunFam" id="3.30.40.10:FF:000077">
    <property type="entry name" value="E3 ubiquitin-protein ligase SH3RF1 isoform X1"/>
    <property type="match status" value="1"/>
</dbReference>
<evidence type="ECO:0000256" key="14">
    <source>
        <dbReference type="PROSITE-ProRule" id="PRU00192"/>
    </source>
</evidence>
<dbReference type="FunFam" id="2.30.30.40:FF:000063">
    <property type="entry name" value="Putative E3 ubiquitin-protein ligase SH3RF1"/>
    <property type="match status" value="1"/>
</dbReference>
<reference evidence="18 19" key="1">
    <citation type="journal article" date="2020" name="Nature">
        <title>Six reference-quality genomes reveal evolution of bat adaptations.</title>
        <authorList>
            <person name="Jebb D."/>
            <person name="Huang Z."/>
            <person name="Pippel M."/>
            <person name="Hughes G.M."/>
            <person name="Lavrichenko K."/>
            <person name="Devanna P."/>
            <person name="Winkler S."/>
            <person name="Jermiin L.S."/>
            <person name="Skirmuntt E.C."/>
            <person name="Katzourakis A."/>
            <person name="Burkitt-Gray L."/>
            <person name="Ray D.A."/>
            <person name="Sullivan K.A.M."/>
            <person name="Roscito J.G."/>
            <person name="Kirilenko B.M."/>
            <person name="Davalos L.M."/>
            <person name="Corthals A.P."/>
            <person name="Power M.L."/>
            <person name="Jones G."/>
            <person name="Ransome R.D."/>
            <person name="Dechmann D.K.N."/>
            <person name="Locatelli A.G."/>
            <person name="Puechmaille S.J."/>
            <person name="Fedrigo O."/>
            <person name="Jarvis E.D."/>
            <person name="Hiller M."/>
            <person name="Vernes S.C."/>
            <person name="Myers E.W."/>
            <person name="Teeling E.C."/>
        </authorList>
    </citation>
    <scope>NUCLEOTIDE SEQUENCE [LARGE SCALE GENOMIC DNA]</scope>
    <source>
        <strain evidence="18">MPipKuh1</strain>
        <tissue evidence="18">Flight muscle</tissue>
    </source>
</reference>
<dbReference type="Proteomes" id="UP000558488">
    <property type="component" value="Unassembled WGS sequence"/>
</dbReference>
<evidence type="ECO:0000256" key="8">
    <source>
        <dbReference type="ARBA" id="ARBA00022737"/>
    </source>
</evidence>
<dbReference type="CDD" id="cd11932">
    <property type="entry name" value="SH3_SH3RF2_2"/>
    <property type="match status" value="1"/>
</dbReference>
<keyword evidence="10" id="KW-0833">Ubl conjugation pathway</keyword>
<comment type="caution">
    <text evidence="18">The sequence shown here is derived from an EMBL/GenBank/DDBJ whole genome shotgun (WGS) entry which is preliminary data.</text>
</comment>
<evidence type="ECO:0000256" key="2">
    <source>
        <dbReference type="ARBA" id="ARBA00004906"/>
    </source>
</evidence>
<evidence type="ECO:0000256" key="3">
    <source>
        <dbReference type="ARBA" id="ARBA00008649"/>
    </source>
</evidence>
<organism evidence="18 19">
    <name type="scientific">Pipistrellus kuhlii</name>
    <name type="common">Kuhl's pipistrelle</name>
    <dbReference type="NCBI Taxonomy" id="59472"/>
    <lineage>
        <taxon>Eukaryota</taxon>
        <taxon>Metazoa</taxon>
        <taxon>Chordata</taxon>
        <taxon>Craniata</taxon>
        <taxon>Vertebrata</taxon>
        <taxon>Euteleostomi</taxon>
        <taxon>Mammalia</taxon>
        <taxon>Eutheria</taxon>
        <taxon>Laurasiatheria</taxon>
        <taxon>Chiroptera</taxon>
        <taxon>Yangochiroptera</taxon>
        <taxon>Vespertilionidae</taxon>
        <taxon>Pipistrellus</taxon>
    </lineage>
</organism>
<keyword evidence="7" id="KW-0479">Metal-binding</keyword>
<dbReference type="Pfam" id="PF00018">
    <property type="entry name" value="SH3_1"/>
    <property type="match status" value="1"/>
</dbReference>
<dbReference type="PANTHER" id="PTHR14167:SF60">
    <property type="entry name" value="E3 UBIQUITIN-PROTEIN LIGASE SH3RF2"/>
    <property type="match status" value="1"/>
</dbReference>
<dbReference type="Gene3D" id="3.30.40.10">
    <property type="entry name" value="Zinc/RING finger domain, C3HC4 (zinc finger)"/>
    <property type="match status" value="1"/>
</dbReference>
<dbReference type="SMART" id="SM00326">
    <property type="entry name" value="SH3"/>
    <property type="match status" value="2"/>
</dbReference>
<evidence type="ECO:0000256" key="12">
    <source>
        <dbReference type="ARBA" id="ARBA00022843"/>
    </source>
</evidence>
<dbReference type="SUPFAM" id="SSF57850">
    <property type="entry name" value="RING/U-box"/>
    <property type="match status" value="1"/>
</dbReference>
<dbReference type="GO" id="GO:0008157">
    <property type="term" value="F:protein phosphatase 1 binding"/>
    <property type="evidence" value="ECO:0007669"/>
    <property type="project" value="TreeGrafter"/>
</dbReference>
<dbReference type="GO" id="GO:0046330">
    <property type="term" value="P:positive regulation of JNK cascade"/>
    <property type="evidence" value="ECO:0007669"/>
    <property type="project" value="TreeGrafter"/>
</dbReference>
<dbReference type="CDD" id="cd11929">
    <property type="entry name" value="SH3_SH3RF2_1"/>
    <property type="match status" value="1"/>
</dbReference>
<keyword evidence="6" id="KW-0808">Transferase</keyword>
<comment type="catalytic activity">
    <reaction evidence="1">
        <text>S-ubiquitinyl-[E2 ubiquitin-conjugating enzyme]-L-cysteine + [acceptor protein]-L-lysine = [E2 ubiquitin-conjugating enzyme]-L-cysteine + N(6)-ubiquitinyl-[acceptor protein]-L-lysine.</text>
        <dbReference type="EC" id="2.3.2.27"/>
    </reaction>
</comment>
<sequence>MDDLTLLDLLECPVCLEKLDVTAKVLPCQHTFCKPCLQRISKAHKGLRCPECRTLVFGSIEALPANLLLVRLLDGVRSGPGSGRGGSFRRPGVLALQDGRKSRTQPRGQPASPFRLVPNIRIHMDGVPRAKALCNYRGQNPGDLRFNKGDVILLRRQVDENWYQGEINGISGFFPVSSVEVIKQLPQPPPLCRALYNFDLRNKDKSDNQDCLTFLKDDIITVISRVDENWAEGKLGDKIGIFPILFVEPNLTARHLLEKNKGRQPSRTKSLSLVSSSSRGKATNTPSLRRGPGSRRKGPGQLSITTALNTLNRMVHSPSERHMVEISTPMLISSSNPSVIGQHVEKADVLPGSLGQVGSRPLG</sequence>
<evidence type="ECO:0000256" key="13">
    <source>
        <dbReference type="PROSITE-ProRule" id="PRU00175"/>
    </source>
</evidence>
<keyword evidence="8" id="KW-0677">Repeat</keyword>
<proteinExistence type="inferred from homology"/>
<protein>
    <recommendedName>
        <fullName evidence="4">RING-type E3 ubiquitin transferase</fullName>
        <ecNumber evidence="4">2.3.2.27</ecNumber>
    </recommendedName>
</protein>
<evidence type="ECO:0000259" key="17">
    <source>
        <dbReference type="PROSITE" id="PS50089"/>
    </source>
</evidence>
<evidence type="ECO:0000256" key="7">
    <source>
        <dbReference type="ARBA" id="ARBA00022723"/>
    </source>
</evidence>
<dbReference type="InterPro" id="IPR035794">
    <property type="entry name" value="SH3RF2_SH3_2"/>
</dbReference>
<dbReference type="InterPro" id="IPR027370">
    <property type="entry name" value="Znf-RING_euk"/>
</dbReference>
<evidence type="ECO:0000256" key="11">
    <source>
        <dbReference type="ARBA" id="ARBA00022833"/>
    </source>
</evidence>
<keyword evidence="9 13" id="KW-0863">Zinc-finger</keyword>
<evidence type="ECO:0000256" key="15">
    <source>
        <dbReference type="SAM" id="MobiDB-lite"/>
    </source>
</evidence>